<evidence type="ECO:0000313" key="8">
    <source>
        <dbReference type="Proteomes" id="UP001595847"/>
    </source>
</evidence>
<dbReference type="EMBL" id="JBHSBH010000015">
    <property type="protein sequence ID" value="MFC3998824.1"/>
    <property type="molecule type" value="Genomic_DNA"/>
</dbReference>
<dbReference type="InterPro" id="IPR019923">
    <property type="entry name" value="Lucif-like_OxRdtase_MSMEG_2516"/>
</dbReference>
<evidence type="ECO:0000313" key="7">
    <source>
        <dbReference type="EMBL" id="MFC3998824.1"/>
    </source>
</evidence>
<keyword evidence="1" id="KW-0285">Flavoprotein</keyword>
<gene>
    <name evidence="7" type="ORF">ACFOVU_23060</name>
</gene>
<evidence type="ECO:0000256" key="5">
    <source>
        <dbReference type="SAM" id="MobiDB-lite"/>
    </source>
</evidence>
<evidence type="ECO:0000256" key="1">
    <source>
        <dbReference type="ARBA" id="ARBA00022630"/>
    </source>
</evidence>
<keyword evidence="2" id="KW-0288">FMN</keyword>
<evidence type="ECO:0000256" key="4">
    <source>
        <dbReference type="ARBA" id="ARBA00023033"/>
    </source>
</evidence>
<dbReference type="PANTHER" id="PTHR42847:SF4">
    <property type="entry name" value="ALKANESULFONATE MONOOXYGENASE-RELATED"/>
    <property type="match status" value="1"/>
</dbReference>
<organism evidence="7 8">
    <name type="scientific">Nocardiopsis sediminis</name>
    <dbReference type="NCBI Taxonomy" id="1778267"/>
    <lineage>
        <taxon>Bacteria</taxon>
        <taxon>Bacillati</taxon>
        <taxon>Actinomycetota</taxon>
        <taxon>Actinomycetes</taxon>
        <taxon>Streptosporangiales</taxon>
        <taxon>Nocardiopsidaceae</taxon>
        <taxon>Nocardiopsis</taxon>
    </lineage>
</organism>
<dbReference type="Pfam" id="PF00296">
    <property type="entry name" value="Bac_luciferase"/>
    <property type="match status" value="1"/>
</dbReference>
<comment type="caution">
    <text evidence="7">The sequence shown here is derived from an EMBL/GenBank/DDBJ whole genome shotgun (WGS) entry which is preliminary data.</text>
</comment>
<keyword evidence="3" id="KW-0560">Oxidoreductase</keyword>
<feature type="domain" description="Luciferase-like" evidence="6">
    <location>
        <begin position="14"/>
        <end position="238"/>
    </location>
</feature>
<dbReference type="SUPFAM" id="SSF51679">
    <property type="entry name" value="Bacterial luciferase-like"/>
    <property type="match status" value="1"/>
</dbReference>
<dbReference type="PANTHER" id="PTHR42847">
    <property type="entry name" value="ALKANESULFONATE MONOOXYGENASE"/>
    <property type="match status" value="1"/>
</dbReference>
<sequence length="323" mass="34706">MTTFRFGVNFGKTEIGRWTDFCRSSERLGFDVILAPDHLGAPSPFAMLAAAAVATTRVRLGTLVVNNEFWNPAMLAREAATVDRLSGGRLELGLGAGHMKAEFDRAGIPWRPHAQRVDRLEGAIRELDTLFAEDGQQPLPRQVPRPPLLIGAHGERTLALAARHADIIGFGGLTQLKGRRMGEFGIAGPAETRERVDFVRECAGSRAAHLEFNVLVQGVFLTGDAEKKAAELAEEFAVNGLDSAQAVLDSPYLLVGTAEEIAAEVVAARDRYGFSYVSTHGPYRDALAEVIPLVRRKAGEEHREPEPGGGPGDAAEPPGPEGA</sequence>
<dbReference type="NCBIfam" id="TIGR03621">
    <property type="entry name" value="F420_MSMEG_2516"/>
    <property type="match status" value="1"/>
</dbReference>
<dbReference type="InterPro" id="IPR050172">
    <property type="entry name" value="SsuD_RutA_monooxygenase"/>
</dbReference>
<accession>A0ABV8FTT8</accession>
<name>A0ABV8FTT8_9ACTN</name>
<evidence type="ECO:0000256" key="2">
    <source>
        <dbReference type="ARBA" id="ARBA00022643"/>
    </source>
</evidence>
<proteinExistence type="predicted"/>
<feature type="compositionally biased region" description="Basic and acidic residues" evidence="5">
    <location>
        <begin position="297"/>
        <end position="306"/>
    </location>
</feature>
<dbReference type="RefSeq" id="WP_378536932.1">
    <property type="nucleotide sequence ID" value="NZ_JBHSBH010000015.1"/>
</dbReference>
<dbReference type="InterPro" id="IPR036661">
    <property type="entry name" value="Luciferase-like_sf"/>
</dbReference>
<evidence type="ECO:0000259" key="6">
    <source>
        <dbReference type="Pfam" id="PF00296"/>
    </source>
</evidence>
<dbReference type="Gene3D" id="3.20.20.30">
    <property type="entry name" value="Luciferase-like domain"/>
    <property type="match status" value="1"/>
</dbReference>
<dbReference type="InterPro" id="IPR011251">
    <property type="entry name" value="Luciferase-like_dom"/>
</dbReference>
<reference evidence="8" key="1">
    <citation type="journal article" date="2019" name="Int. J. Syst. Evol. Microbiol.">
        <title>The Global Catalogue of Microorganisms (GCM) 10K type strain sequencing project: providing services to taxonomists for standard genome sequencing and annotation.</title>
        <authorList>
            <consortium name="The Broad Institute Genomics Platform"/>
            <consortium name="The Broad Institute Genome Sequencing Center for Infectious Disease"/>
            <person name="Wu L."/>
            <person name="Ma J."/>
        </authorList>
    </citation>
    <scope>NUCLEOTIDE SEQUENCE [LARGE SCALE GENOMIC DNA]</scope>
    <source>
        <strain evidence="8">TBRC 1826</strain>
    </source>
</reference>
<keyword evidence="8" id="KW-1185">Reference proteome</keyword>
<dbReference type="Proteomes" id="UP001595847">
    <property type="component" value="Unassembled WGS sequence"/>
</dbReference>
<evidence type="ECO:0000256" key="3">
    <source>
        <dbReference type="ARBA" id="ARBA00023002"/>
    </source>
</evidence>
<feature type="region of interest" description="Disordered" evidence="5">
    <location>
        <begin position="295"/>
        <end position="323"/>
    </location>
</feature>
<keyword evidence="4" id="KW-0503">Monooxygenase</keyword>
<protein>
    <submittedName>
        <fullName evidence="7">TIGR03621 family F420-dependent LLM class oxidoreductase</fullName>
    </submittedName>
</protein>